<dbReference type="EMBL" id="BARV01027326">
    <property type="protein sequence ID" value="GAI36004.1"/>
    <property type="molecule type" value="Genomic_DNA"/>
</dbReference>
<dbReference type="NCBIfam" id="TIGR00063">
    <property type="entry name" value="folE"/>
    <property type="match status" value="1"/>
</dbReference>
<sequence length="156" mass="17491">RVAEMYAELFAGLDVDPKEELSVSYEIGHREMVILKDIPFYSMCEHHLLPFYGVAHIGYIPDVEGRVVGISKLARVVEVIARRPQIQERMTTQVADAVFDGLKAEGVAVVVQAEHMCMIMRGIKKPGSNITTSAIRGIFRTKPETRAEFFSLLQGR</sequence>
<feature type="non-terminal residue" evidence="6">
    <location>
        <position position="1"/>
    </location>
</feature>
<dbReference type="GO" id="GO:0005737">
    <property type="term" value="C:cytoplasm"/>
    <property type="evidence" value="ECO:0007669"/>
    <property type="project" value="TreeGrafter"/>
</dbReference>
<proteinExistence type="inferred from homology"/>
<dbReference type="PROSITE" id="PS00859">
    <property type="entry name" value="GTP_CYCLOHYDROL_1_1"/>
    <property type="match status" value="1"/>
</dbReference>
<evidence type="ECO:0000259" key="5">
    <source>
        <dbReference type="Pfam" id="PF01227"/>
    </source>
</evidence>
<evidence type="ECO:0000313" key="6">
    <source>
        <dbReference type="EMBL" id="GAI36004.1"/>
    </source>
</evidence>
<evidence type="ECO:0000256" key="4">
    <source>
        <dbReference type="ARBA" id="ARBA00022801"/>
    </source>
</evidence>
<dbReference type="NCBIfam" id="NF006825">
    <property type="entry name" value="PRK09347.1-2"/>
    <property type="match status" value="1"/>
</dbReference>
<dbReference type="Pfam" id="PF01227">
    <property type="entry name" value="GTP_cyclohydroI"/>
    <property type="match status" value="1"/>
</dbReference>
<dbReference type="PANTHER" id="PTHR11109:SF7">
    <property type="entry name" value="GTP CYCLOHYDROLASE 1"/>
    <property type="match status" value="1"/>
</dbReference>
<reference evidence="6" key="1">
    <citation type="journal article" date="2014" name="Front. Microbiol.">
        <title>High frequency of phylogenetically diverse reductive dehalogenase-homologous genes in deep subseafloor sedimentary metagenomes.</title>
        <authorList>
            <person name="Kawai M."/>
            <person name="Futagami T."/>
            <person name="Toyoda A."/>
            <person name="Takaki Y."/>
            <person name="Nishi S."/>
            <person name="Hori S."/>
            <person name="Arai W."/>
            <person name="Tsubouchi T."/>
            <person name="Morono Y."/>
            <person name="Uchiyama I."/>
            <person name="Ito T."/>
            <person name="Fujiyama A."/>
            <person name="Inagaki F."/>
            <person name="Takami H."/>
        </authorList>
    </citation>
    <scope>NUCLEOTIDE SEQUENCE</scope>
    <source>
        <strain evidence="6">Expedition CK06-06</strain>
    </source>
</reference>
<dbReference type="GO" id="GO:0003934">
    <property type="term" value="F:GTP cyclohydrolase I activity"/>
    <property type="evidence" value="ECO:0007669"/>
    <property type="project" value="UniProtKB-EC"/>
</dbReference>
<accession>X1PYI3</accession>
<dbReference type="EC" id="3.5.4.16" evidence="3"/>
<dbReference type="Gene3D" id="3.30.1130.10">
    <property type="match status" value="1"/>
</dbReference>
<protein>
    <recommendedName>
        <fullName evidence="3">GTP cyclohydrolase I</fullName>
        <ecNumber evidence="3">3.5.4.16</ecNumber>
    </recommendedName>
</protein>
<name>X1PYI3_9ZZZZ</name>
<dbReference type="NCBIfam" id="NF006826">
    <property type="entry name" value="PRK09347.1-3"/>
    <property type="match status" value="1"/>
</dbReference>
<evidence type="ECO:0000256" key="2">
    <source>
        <dbReference type="ARBA" id="ARBA00005080"/>
    </source>
</evidence>
<dbReference type="FunFam" id="3.30.1130.10:FF:000001">
    <property type="entry name" value="GTP cyclohydrolase 1"/>
    <property type="match status" value="1"/>
</dbReference>
<evidence type="ECO:0000256" key="1">
    <source>
        <dbReference type="ARBA" id="ARBA00001052"/>
    </source>
</evidence>
<dbReference type="InterPro" id="IPR018234">
    <property type="entry name" value="GTP_CycHdrlase_I_CS"/>
</dbReference>
<evidence type="ECO:0000256" key="3">
    <source>
        <dbReference type="ARBA" id="ARBA00012715"/>
    </source>
</evidence>
<comment type="caution">
    <text evidence="6">The sequence shown here is derived from an EMBL/GenBank/DDBJ whole genome shotgun (WGS) entry which is preliminary data.</text>
</comment>
<feature type="domain" description="GTP cyclohydrolase I" evidence="5">
    <location>
        <begin position="1"/>
        <end position="153"/>
    </location>
</feature>
<dbReference type="GO" id="GO:0005525">
    <property type="term" value="F:GTP binding"/>
    <property type="evidence" value="ECO:0007669"/>
    <property type="project" value="TreeGrafter"/>
</dbReference>
<dbReference type="InterPro" id="IPR020602">
    <property type="entry name" value="GTP_CycHdrlase_I_dom"/>
</dbReference>
<dbReference type="PANTHER" id="PTHR11109">
    <property type="entry name" value="GTP CYCLOHYDROLASE I"/>
    <property type="match status" value="1"/>
</dbReference>
<dbReference type="GO" id="GO:0046654">
    <property type="term" value="P:tetrahydrofolate biosynthetic process"/>
    <property type="evidence" value="ECO:0007669"/>
    <property type="project" value="InterPro"/>
</dbReference>
<organism evidence="6">
    <name type="scientific">marine sediment metagenome</name>
    <dbReference type="NCBI Taxonomy" id="412755"/>
    <lineage>
        <taxon>unclassified sequences</taxon>
        <taxon>metagenomes</taxon>
        <taxon>ecological metagenomes</taxon>
    </lineage>
</organism>
<dbReference type="GO" id="GO:0006729">
    <property type="term" value="P:tetrahydrobiopterin biosynthetic process"/>
    <property type="evidence" value="ECO:0007669"/>
    <property type="project" value="TreeGrafter"/>
</dbReference>
<dbReference type="PROSITE" id="PS00860">
    <property type="entry name" value="GTP_CYCLOHYDROL_1_2"/>
    <property type="match status" value="1"/>
</dbReference>
<dbReference type="InterPro" id="IPR001474">
    <property type="entry name" value="GTP_CycHdrlase_I"/>
</dbReference>
<comment type="catalytic activity">
    <reaction evidence="1">
        <text>GTP + H2O = 7,8-dihydroneopterin 3'-triphosphate + formate + H(+)</text>
        <dbReference type="Rhea" id="RHEA:17473"/>
        <dbReference type="ChEBI" id="CHEBI:15377"/>
        <dbReference type="ChEBI" id="CHEBI:15378"/>
        <dbReference type="ChEBI" id="CHEBI:15740"/>
        <dbReference type="ChEBI" id="CHEBI:37565"/>
        <dbReference type="ChEBI" id="CHEBI:58462"/>
        <dbReference type="EC" id="3.5.4.16"/>
    </reaction>
</comment>
<dbReference type="HAMAP" id="MF_00223">
    <property type="entry name" value="FolE"/>
    <property type="match status" value="1"/>
</dbReference>
<gene>
    <name evidence="6" type="ORF">S06H3_43987</name>
</gene>
<dbReference type="AlphaFoldDB" id="X1PYI3"/>
<comment type="pathway">
    <text evidence="2">Cofactor biosynthesis; 7,8-dihydroneopterin triphosphate biosynthesis; 7,8-dihydroneopterin triphosphate from GTP: step 1/1.</text>
</comment>
<dbReference type="SUPFAM" id="SSF55620">
    <property type="entry name" value="Tetrahydrobiopterin biosynthesis enzymes-like"/>
    <property type="match status" value="1"/>
</dbReference>
<dbReference type="UniPathway" id="UPA00848">
    <property type="reaction ID" value="UER00151"/>
</dbReference>
<keyword evidence="4" id="KW-0378">Hydrolase</keyword>
<dbReference type="GO" id="GO:0008270">
    <property type="term" value="F:zinc ion binding"/>
    <property type="evidence" value="ECO:0007669"/>
    <property type="project" value="TreeGrafter"/>
</dbReference>
<dbReference type="InterPro" id="IPR043133">
    <property type="entry name" value="GTP-CH-I_C/QueF"/>
</dbReference>